<gene>
    <name evidence="1" type="ordered locus">Nmlp_1541</name>
</gene>
<sequence length="81" mass="8631">MYSLDGPSGTRLSDDGLECPTCAKPLVMGLPNDATIEAVARRPVGDRSGPRRTKTRKVVCRSGHEVYVTFSVAARGGRILG</sequence>
<dbReference type="Pfam" id="PF23454">
    <property type="entry name" value="Zn_ribbon_Brz"/>
    <property type="match status" value="1"/>
</dbReference>
<dbReference type="eggNOG" id="arCOG09274">
    <property type="taxonomic scope" value="Archaea"/>
</dbReference>
<evidence type="ECO:0000313" key="1">
    <source>
        <dbReference type="EMBL" id="CCQ35741.1"/>
    </source>
</evidence>
<dbReference type="InterPro" id="IPR053463">
    <property type="entry name" value="Brz_Regulator"/>
</dbReference>
<organism evidence="1 2">
    <name type="scientific">Natronomonas moolapensis (strain DSM 18674 / CECT 7526 / JCM 14361 / 8.8.11)</name>
    <dbReference type="NCBI Taxonomy" id="268739"/>
    <lineage>
        <taxon>Archaea</taxon>
        <taxon>Methanobacteriati</taxon>
        <taxon>Methanobacteriota</taxon>
        <taxon>Stenosarchaea group</taxon>
        <taxon>Halobacteria</taxon>
        <taxon>Halobacteriales</taxon>
        <taxon>Natronomonadaceae</taxon>
        <taxon>Natronomonas</taxon>
    </lineage>
</organism>
<protein>
    <submittedName>
        <fullName evidence="1">Small CPxCG-related zinc finger protein</fullName>
    </submittedName>
</protein>
<keyword evidence="2" id="KW-1185">Reference proteome</keyword>
<dbReference type="GeneID" id="14650766"/>
<dbReference type="Proteomes" id="UP000011867">
    <property type="component" value="Chromosome"/>
</dbReference>
<accession>M1XZY0</accession>
<evidence type="ECO:0000313" key="2">
    <source>
        <dbReference type="Proteomes" id="UP000011867"/>
    </source>
</evidence>
<reference evidence="1 2" key="1">
    <citation type="journal article" date="2013" name="Genome Announc.">
        <title>Genome of the haloarchaeon Natronomonas moolapensis, a neutrophilic member of a previously haloalkaliphilic genus.</title>
        <authorList>
            <person name="Dyall-Smith M.L."/>
            <person name="Pfeiffer F."/>
            <person name="Oberwinkler T."/>
            <person name="Klee K."/>
            <person name="Rampp M."/>
            <person name="Palm P."/>
            <person name="Gross K."/>
            <person name="Schuster S.C."/>
            <person name="Oesterhelt D."/>
        </authorList>
    </citation>
    <scope>NUCLEOTIDE SEQUENCE [LARGE SCALE GENOMIC DNA]</scope>
    <source>
        <strain evidence="2">DSM 18674 / JCM 14361 / 8.8.11</strain>
    </source>
</reference>
<dbReference type="KEGG" id="nmo:Nmlp_1541"/>
<dbReference type="AlphaFoldDB" id="M1XZY0"/>
<dbReference type="EMBL" id="HF582854">
    <property type="protein sequence ID" value="CCQ35741.1"/>
    <property type="molecule type" value="Genomic_DNA"/>
</dbReference>
<dbReference type="RefSeq" id="WP_015408584.1">
    <property type="nucleotide sequence ID" value="NC_020388.1"/>
</dbReference>
<name>M1XZY0_NATM8</name>
<proteinExistence type="predicted"/>
<dbReference type="HOGENOM" id="CLU_2565832_0_0_2"/>